<evidence type="ECO:0000313" key="3">
    <source>
        <dbReference type="Proteomes" id="UP000008177"/>
    </source>
</evidence>
<dbReference type="Pfam" id="PF20150">
    <property type="entry name" value="2EXR"/>
    <property type="match status" value="1"/>
</dbReference>
<organism evidence="2 3">
    <name type="scientific">Botryotinia fuckeliana (strain T4)</name>
    <name type="common">Noble rot fungus</name>
    <name type="synonym">Botrytis cinerea</name>
    <dbReference type="NCBI Taxonomy" id="999810"/>
    <lineage>
        <taxon>Eukaryota</taxon>
        <taxon>Fungi</taxon>
        <taxon>Dikarya</taxon>
        <taxon>Ascomycota</taxon>
        <taxon>Pezizomycotina</taxon>
        <taxon>Leotiomycetes</taxon>
        <taxon>Helotiales</taxon>
        <taxon>Sclerotiniaceae</taxon>
        <taxon>Botrytis</taxon>
    </lineage>
</organism>
<accession>G2XQ80</accession>
<reference evidence="3" key="1">
    <citation type="journal article" date="2011" name="PLoS Genet.">
        <title>Genomic analysis of the necrotrophic fungal pathogens Sclerotinia sclerotiorum and Botrytis cinerea.</title>
        <authorList>
            <person name="Amselem J."/>
            <person name="Cuomo C.A."/>
            <person name="van Kan J.A."/>
            <person name="Viaud M."/>
            <person name="Benito E.P."/>
            <person name="Couloux A."/>
            <person name="Coutinho P.M."/>
            <person name="de Vries R.P."/>
            <person name="Dyer P.S."/>
            <person name="Fillinger S."/>
            <person name="Fournier E."/>
            <person name="Gout L."/>
            <person name="Hahn M."/>
            <person name="Kohn L."/>
            <person name="Lapalu N."/>
            <person name="Plummer K.M."/>
            <person name="Pradier J.M."/>
            <person name="Quevillon E."/>
            <person name="Sharon A."/>
            <person name="Simon A."/>
            <person name="ten Have A."/>
            <person name="Tudzynski B."/>
            <person name="Tudzynski P."/>
            <person name="Wincker P."/>
            <person name="Andrew M."/>
            <person name="Anthouard V."/>
            <person name="Beever R.E."/>
            <person name="Beffa R."/>
            <person name="Benoit I."/>
            <person name="Bouzid O."/>
            <person name="Brault B."/>
            <person name="Chen Z."/>
            <person name="Choquer M."/>
            <person name="Collemare J."/>
            <person name="Cotton P."/>
            <person name="Danchin E.G."/>
            <person name="Da Silva C."/>
            <person name="Gautier A."/>
            <person name="Giraud C."/>
            <person name="Giraud T."/>
            <person name="Gonzalez C."/>
            <person name="Grossetete S."/>
            <person name="Guldener U."/>
            <person name="Henrissat B."/>
            <person name="Howlett B.J."/>
            <person name="Kodira C."/>
            <person name="Kretschmer M."/>
            <person name="Lappartient A."/>
            <person name="Leroch M."/>
            <person name="Levis C."/>
            <person name="Mauceli E."/>
            <person name="Neuveglise C."/>
            <person name="Oeser B."/>
            <person name="Pearson M."/>
            <person name="Poulain J."/>
            <person name="Poussereau N."/>
            <person name="Quesneville H."/>
            <person name="Rascle C."/>
            <person name="Schumacher J."/>
            <person name="Segurens B."/>
            <person name="Sexton A."/>
            <person name="Silva E."/>
            <person name="Sirven C."/>
            <person name="Soanes D.M."/>
            <person name="Talbot N.J."/>
            <person name="Templeton M."/>
            <person name="Yandava C."/>
            <person name="Yarden O."/>
            <person name="Zeng Q."/>
            <person name="Rollins J.A."/>
            <person name="Lebrun M.H."/>
            <person name="Dickman M."/>
        </authorList>
    </citation>
    <scope>NUCLEOTIDE SEQUENCE [LARGE SCALE GENOMIC DNA]</scope>
    <source>
        <strain evidence="3">T4</strain>
    </source>
</reference>
<sequence>MTHSRYPYSVTVSADKRSGLQSDNYPDLIYCVNCGAQHKASEFECPECYLRYIPIQIAICGPRPKDYYDDKQIEPVEYEKFPQFTKLPLEIGTTIWQLASSEPRLFHNTLFDSNGPPIQLPMLCICRESYHAVLAQYKRASSVRLESFELFRTLSKCNHVTLYMNFMDFMDLLDPIDYLSIAEDYHMFQFLRETKYLAPCSFETLNIVHRRHPSSNYSDLTLMRYKILTSHSNLTNSLTTQRQKIISPTCSEPTNNNSRVACRCM</sequence>
<dbReference type="Proteomes" id="UP000008177">
    <property type="component" value="Unplaced contigs"/>
</dbReference>
<dbReference type="HOGENOM" id="CLU_1049697_0_0_1"/>
<proteinExistence type="predicted"/>
<protein>
    <recommendedName>
        <fullName evidence="1">2EXR domain-containing protein</fullName>
    </recommendedName>
</protein>
<dbReference type="InParanoid" id="G2XQ80"/>
<evidence type="ECO:0000313" key="2">
    <source>
        <dbReference type="EMBL" id="CCD42968.1"/>
    </source>
</evidence>
<dbReference type="AlphaFoldDB" id="G2XQ80"/>
<feature type="domain" description="2EXR" evidence="1">
    <location>
        <begin position="81"/>
        <end position="165"/>
    </location>
</feature>
<name>G2XQ80_BOTF4</name>
<gene>
    <name evidence="2" type="ORF">BofuT4_P070440.1</name>
</gene>
<evidence type="ECO:0000259" key="1">
    <source>
        <dbReference type="Pfam" id="PF20150"/>
    </source>
</evidence>
<dbReference type="InterPro" id="IPR045518">
    <property type="entry name" value="2EXR"/>
</dbReference>
<dbReference type="EMBL" id="FQ790251">
    <property type="protein sequence ID" value="CCD42968.1"/>
    <property type="molecule type" value="Genomic_DNA"/>
</dbReference>